<reference evidence="1 2" key="1">
    <citation type="submission" date="2020-05" db="EMBL/GenBank/DDBJ databases">
        <title>Bremerella alba sp. nov., a novel planctomycete isolated from the surface of the macroalga Fucus spiralis.</title>
        <authorList>
            <person name="Godinho O."/>
            <person name="Botelho R."/>
            <person name="Albuquerque L."/>
            <person name="Wiegand S."/>
            <person name="Da Costa M.S."/>
            <person name="Lobo-Da-Cunha A."/>
            <person name="Jogler C."/>
            <person name="Lage O.M."/>
        </authorList>
    </citation>
    <scope>NUCLEOTIDE SEQUENCE [LARGE SCALE GENOMIC DNA]</scope>
    <source>
        <strain evidence="1 2">FF15</strain>
    </source>
</reference>
<evidence type="ECO:0000313" key="1">
    <source>
        <dbReference type="EMBL" id="MBA2113212.1"/>
    </source>
</evidence>
<gene>
    <name evidence="1" type="ORF">HOV93_03610</name>
</gene>
<sequence>MRHTKPMFDVSHCKLNPMKLLENRVKPVRIWLYVEELAVLHKGQKPMHVRTTAYEFDVGQFELV</sequence>
<dbReference type="Proteomes" id="UP000551616">
    <property type="component" value="Unassembled WGS sequence"/>
</dbReference>
<dbReference type="AlphaFoldDB" id="A0A7V9A5E9"/>
<protein>
    <submittedName>
        <fullName evidence="1">Uncharacterized protein</fullName>
    </submittedName>
</protein>
<evidence type="ECO:0000313" key="2">
    <source>
        <dbReference type="Proteomes" id="UP000551616"/>
    </source>
</evidence>
<name>A0A7V9A5E9_9BACT</name>
<organism evidence="1 2">
    <name type="scientific">Bremerella alba</name>
    <dbReference type="NCBI Taxonomy" id="980252"/>
    <lineage>
        <taxon>Bacteria</taxon>
        <taxon>Pseudomonadati</taxon>
        <taxon>Planctomycetota</taxon>
        <taxon>Planctomycetia</taxon>
        <taxon>Pirellulales</taxon>
        <taxon>Pirellulaceae</taxon>
        <taxon>Bremerella</taxon>
    </lineage>
</organism>
<dbReference type="EMBL" id="JABRWO010000001">
    <property type="protein sequence ID" value="MBA2113212.1"/>
    <property type="molecule type" value="Genomic_DNA"/>
</dbReference>
<accession>A0A7V9A5E9</accession>
<proteinExistence type="predicted"/>
<comment type="caution">
    <text evidence="1">The sequence shown here is derived from an EMBL/GenBank/DDBJ whole genome shotgun (WGS) entry which is preliminary data.</text>
</comment>
<keyword evidence="2" id="KW-1185">Reference proteome</keyword>